<dbReference type="PIRSF" id="PIRSF018266">
    <property type="entry name" value="FecR"/>
    <property type="match status" value="1"/>
</dbReference>
<dbReference type="Pfam" id="PF16220">
    <property type="entry name" value="DUF4880"/>
    <property type="match status" value="1"/>
</dbReference>
<evidence type="ECO:0000259" key="1">
    <source>
        <dbReference type="Pfam" id="PF04773"/>
    </source>
</evidence>
<dbReference type="Gene3D" id="2.60.120.1440">
    <property type="match status" value="1"/>
</dbReference>
<proteinExistence type="predicted"/>
<dbReference type="EMBL" id="JBIWXY010000001">
    <property type="protein sequence ID" value="MFJ5445939.1"/>
    <property type="molecule type" value="Genomic_DNA"/>
</dbReference>
<sequence length="324" mass="35725">MKQTTDHIALQQAAEWFAVLRDEHVQQDDLAAWQVWLNASPLHQSAWQEVEAINTPFTQLTAIADKPAAHRALHHPASRRQALKLLGFAGAAFVSGMLLKRYTPWQDWATTLTAQSDIHRSEPGKTDVVTLADGGKLWLNAGSEAKVEYGITLRRITLVAGELLLQSGHDQALRPLVVDTLHGRLTALGTRFSVQQQAEFTLLAVYEGQVAIQPKQGKTVIIEAGWQARFDRQHVAHTAPASPAREAWTRGILIADNRRLDDFIAELSNYYPGKLSVSPSIAHLRLMGAYPFNDVPKTLNAITQTLPVSLQQLGADGIMLIPAH</sequence>
<keyword evidence="4" id="KW-1185">Reference proteome</keyword>
<evidence type="ECO:0000259" key="2">
    <source>
        <dbReference type="Pfam" id="PF16220"/>
    </source>
</evidence>
<gene>
    <name evidence="3" type="ORF">ACIKP9_06820</name>
</gene>
<dbReference type="PANTHER" id="PTHR30273">
    <property type="entry name" value="PERIPLASMIC SIGNAL SENSOR AND SIGMA FACTOR ACTIVATOR FECR-RELATED"/>
    <property type="match status" value="1"/>
</dbReference>
<feature type="domain" description="FecR N-terminal" evidence="2">
    <location>
        <begin position="11"/>
        <end position="52"/>
    </location>
</feature>
<dbReference type="PANTHER" id="PTHR30273:SF2">
    <property type="entry name" value="PROTEIN FECR"/>
    <property type="match status" value="1"/>
</dbReference>
<dbReference type="Proteomes" id="UP001617669">
    <property type="component" value="Unassembled WGS sequence"/>
</dbReference>
<evidence type="ECO:0000313" key="4">
    <source>
        <dbReference type="Proteomes" id="UP001617669"/>
    </source>
</evidence>
<name>A0ABW8GKX7_9PROT</name>
<dbReference type="RefSeq" id="WP_400880903.1">
    <property type="nucleotide sequence ID" value="NZ_JBIWXY010000001.1"/>
</dbReference>
<feature type="domain" description="FecR protein" evidence="1">
    <location>
        <begin position="119"/>
        <end position="210"/>
    </location>
</feature>
<dbReference type="InterPro" id="IPR032623">
    <property type="entry name" value="FecR_N"/>
</dbReference>
<reference evidence="3 4" key="1">
    <citation type="submission" date="2024-11" db="EMBL/GenBank/DDBJ databases">
        <authorList>
            <person name="Kaparullina E.N."/>
            <person name="Delegan Y.A."/>
            <person name="Doronina N.V."/>
        </authorList>
    </citation>
    <scope>NUCLEOTIDE SEQUENCE [LARGE SCALE GENOMIC DNA]</scope>
    <source>
        <strain evidence="3 4">7sh_L</strain>
    </source>
</reference>
<protein>
    <submittedName>
        <fullName evidence="3">FecR domain-containing protein</fullName>
    </submittedName>
</protein>
<evidence type="ECO:0000313" key="3">
    <source>
        <dbReference type="EMBL" id="MFJ5445939.1"/>
    </source>
</evidence>
<comment type="caution">
    <text evidence="3">The sequence shown here is derived from an EMBL/GenBank/DDBJ whole genome shotgun (WGS) entry which is preliminary data.</text>
</comment>
<dbReference type="InterPro" id="IPR012373">
    <property type="entry name" value="Ferrdict_sens_TM"/>
</dbReference>
<dbReference type="Pfam" id="PF04773">
    <property type="entry name" value="FecR"/>
    <property type="match status" value="1"/>
</dbReference>
<organism evidence="3 4">
    <name type="scientific">Methylobacillus methanolivorans</name>
    <dbReference type="NCBI Taxonomy" id="1848927"/>
    <lineage>
        <taxon>Bacteria</taxon>
        <taxon>Pseudomonadati</taxon>
        <taxon>Pseudomonadota</taxon>
        <taxon>Betaproteobacteria</taxon>
        <taxon>Nitrosomonadales</taxon>
        <taxon>Methylophilaceae</taxon>
        <taxon>Methylobacillus</taxon>
    </lineage>
</organism>
<dbReference type="InterPro" id="IPR006860">
    <property type="entry name" value="FecR"/>
</dbReference>
<accession>A0ABW8GKX7</accession>